<organism evidence="2">
    <name type="scientific">mine drainage metagenome</name>
    <dbReference type="NCBI Taxonomy" id="410659"/>
    <lineage>
        <taxon>unclassified sequences</taxon>
        <taxon>metagenomes</taxon>
        <taxon>ecological metagenomes</taxon>
    </lineage>
</organism>
<dbReference type="Gene3D" id="3.40.50.1010">
    <property type="entry name" value="5'-nuclease"/>
    <property type="match status" value="1"/>
</dbReference>
<sequence>MEPVSLKGLPQNPLLLIDSAPIIYVLEDHSEFAPVFRPVFEAHAKGRARFAVTTVTLAEVLTGPLAERNEVLAERYRSTFRSWFVVDLDAEIAESAARLKATCKLKLADAVQAASALTIGADALITHDR</sequence>
<evidence type="ECO:0000259" key="1">
    <source>
        <dbReference type="Pfam" id="PF01850"/>
    </source>
</evidence>
<accession>T0ZDA8</accession>
<comment type="caution">
    <text evidence="2">The sequence shown here is derived from an EMBL/GenBank/DDBJ whole genome shotgun (WGS) entry which is preliminary data.</text>
</comment>
<feature type="domain" description="PIN" evidence="1">
    <location>
        <begin position="16"/>
        <end position="129"/>
    </location>
</feature>
<dbReference type="AlphaFoldDB" id="T0ZDA8"/>
<name>T0ZDA8_9ZZZZ</name>
<dbReference type="EMBL" id="AUZX01011500">
    <property type="protein sequence ID" value="EQD43018.1"/>
    <property type="molecule type" value="Genomic_DNA"/>
</dbReference>
<reference evidence="2" key="1">
    <citation type="submission" date="2013-08" db="EMBL/GenBank/DDBJ databases">
        <authorList>
            <person name="Mendez C."/>
            <person name="Richter M."/>
            <person name="Ferrer M."/>
            <person name="Sanchez J."/>
        </authorList>
    </citation>
    <scope>NUCLEOTIDE SEQUENCE</scope>
</reference>
<dbReference type="InterPro" id="IPR029060">
    <property type="entry name" value="PIN-like_dom_sf"/>
</dbReference>
<dbReference type="Pfam" id="PF01850">
    <property type="entry name" value="PIN"/>
    <property type="match status" value="1"/>
</dbReference>
<dbReference type="SUPFAM" id="SSF88723">
    <property type="entry name" value="PIN domain-like"/>
    <property type="match status" value="1"/>
</dbReference>
<dbReference type="InterPro" id="IPR002716">
    <property type="entry name" value="PIN_dom"/>
</dbReference>
<gene>
    <name evidence="2" type="ORF">B1A_15670</name>
</gene>
<protein>
    <submittedName>
        <fullName evidence="2">PilT domain-containing protein</fullName>
    </submittedName>
</protein>
<evidence type="ECO:0000313" key="2">
    <source>
        <dbReference type="EMBL" id="EQD43018.1"/>
    </source>
</evidence>
<reference evidence="2" key="2">
    <citation type="journal article" date="2014" name="ISME J.">
        <title>Microbial stratification in low pH oxic and suboxic macroscopic growths along an acid mine drainage.</title>
        <authorList>
            <person name="Mendez-Garcia C."/>
            <person name="Mesa V."/>
            <person name="Sprenger R.R."/>
            <person name="Richter M."/>
            <person name="Diez M.S."/>
            <person name="Solano J."/>
            <person name="Bargiela R."/>
            <person name="Golyshina O.V."/>
            <person name="Manteca A."/>
            <person name="Ramos J.L."/>
            <person name="Gallego J.R."/>
            <person name="Llorente I."/>
            <person name="Martins Dos Santos V.A."/>
            <person name="Jensen O.N."/>
            <person name="Pelaez A.I."/>
            <person name="Sanchez J."/>
            <person name="Ferrer M."/>
        </authorList>
    </citation>
    <scope>NUCLEOTIDE SEQUENCE</scope>
</reference>
<proteinExistence type="predicted"/>
<feature type="non-terminal residue" evidence="2">
    <location>
        <position position="129"/>
    </location>
</feature>